<dbReference type="SUPFAM" id="SSF50494">
    <property type="entry name" value="Trypsin-like serine proteases"/>
    <property type="match status" value="1"/>
</dbReference>
<feature type="disulfide bond" evidence="2">
    <location>
        <begin position="11"/>
        <end position="29"/>
    </location>
</feature>
<feature type="domain" description="MIB/HERC2" evidence="4">
    <location>
        <begin position="45"/>
        <end position="118"/>
    </location>
</feature>
<feature type="non-terminal residue" evidence="6">
    <location>
        <position position="1"/>
    </location>
</feature>
<dbReference type="GO" id="GO:0006508">
    <property type="term" value="P:proteolysis"/>
    <property type="evidence" value="ECO:0007669"/>
    <property type="project" value="InterPro"/>
</dbReference>
<evidence type="ECO:0000313" key="6">
    <source>
        <dbReference type="RefSeq" id="XP_052132492.1"/>
    </source>
</evidence>
<dbReference type="GeneID" id="113211650"/>
<dbReference type="KEGG" id="foc:113211650"/>
<dbReference type="SUPFAM" id="SSF159034">
    <property type="entry name" value="Mib/herc2 domain-like"/>
    <property type="match status" value="1"/>
</dbReference>
<reference evidence="6" key="2">
    <citation type="submission" date="2025-08" db="UniProtKB">
        <authorList>
            <consortium name="RefSeq"/>
        </authorList>
    </citation>
    <scope>IDENTIFICATION</scope>
    <source>
        <tissue evidence="6">Whole organism</tissue>
    </source>
</reference>
<dbReference type="Pfam" id="PF06701">
    <property type="entry name" value="MIB_HERC2"/>
    <property type="match status" value="1"/>
</dbReference>
<dbReference type="PANTHER" id="PTHR24252:SF7">
    <property type="entry name" value="HYALIN"/>
    <property type="match status" value="1"/>
</dbReference>
<evidence type="ECO:0000256" key="2">
    <source>
        <dbReference type="PROSITE-ProRule" id="PRU00124"/>
    </source>
</evidence>
<dbReference type="AlphaFoldDB" id="A0A9C6XVL3"/>
<evidence type="ECO:0000256" key="1">
    <source>
        <dbReference type="ARBA" id="ARBA00023157"/>
    </source>
</evidence>
<keyword evidence="1 2" id="KW-1015">Disulfide bond</keyword>
<dbReference type="InterPro" id="IPR002172">
    <property type="entry name" value="LDrepeatLR_classA_rpt"/>
</dbReference>
<dbReference type="RefSeq" id="XP_052132492.1">
    <property type="nucleotide sequence ID" value="XM_052276532.1"/>
</dbReference>
<reference evidence="6" key="1">
    <citation type="journal article" date="2018" name="Proc. Natl. Acad. Sci. U.S.A.">
        <title>Phylogenomics and the evolution of hemipteroid insects.</title>
        <authorList>
            <person name="Johnson K.P."/>
            <person name="Dietrich C.H."/>
            <person name="Friedrich F."/>
            <person name="Beutel R.G."/>
            <person name="Wipfler B."/>
            <person name="Peters R.S."/>
            <person name="Allen J.M."/>
            <person name="Petersen M."/>
            <person name="Donath A."/>
            <person name="Walden K.K."/>
            <person name="Kozlov A.M."/>
            <person name="Podsiadlowski L."/>
            <person name="Mayer C."/>
            <person name="Meusemann K."/>
            <person name="Vasilikopoulos A."/>
            <person name="Waterhouse R.M."/>
            <person name="Cameron S.L."/>
            <person name="Weirauch C."/>
            <person name="Swanson D.R."/>
            <person name="Percy D.M."/>
            <person name="Hardy N.B."/>
            <person name="Terry I."/>
            <person name="Liu S."/>
            <person name="Zhou X."/>
            <person name="Misof B."/>
            <person name="Robertson H.M."/>
            <person name="Yoshizawa K."/>
        </authorList>
    </citation>
    <scope>NUCLEOTIDE SEQUENCE</scope>
    <source>
        <tissue evidence="6">Whole organism</tissue>
    </source>
</reference>
<comment type="caution">
    <text evidence="2">Lacks conserved residue(s) required for the propagation of feature annotation.</text>
</comment>
<feature type="disulfide bond" evidence="2">
    <location>
        <begin position="132"/>
        <end position="150"/>
    </location>
</feature>
<dbReference type="InterPro" id="IPR023415">
    <property type="entry name" value="LDLR_class-A_CS"/>
</dbReference>
<dbReference type="InterPro" id="IPR010606">
    <property type="entry name" value="Mib_Herc2"/>
</dbReference>
<evidence type="ECO:0000313" key="5">
    <source>
        <dbReference type="Proteomes" id="UP000504606"/>
    </source>
</evidence>
<dbReference type="Gene3D" id="2.30.30.40">
    <property type="entry name" value="SH3 Domains"/>
    <property type="match status" value="1"/>
</dbReference>
<dbReference type="PROSITE" id="PS00134">
    <property type="entry name" value="TRYPSIN_HIS"/>
    <property type="match status" value="1"/>
</dbReference>
<dbReference type="GO" id="GO:0004252">
    <property type="term" value="F:serine-type endopeptidase activity"/>
    <property type="evidence" value="ECO:0007669"/>
    <property type="project" value="InterPro"/>
</dbReference>
<evidence type="ECO:0000259" key="3">
    <source>
        <dbReference type="PROSITE" id="PS50240"/>
    </source>
</evidence>
<dbReference type="PROSITE" id="PS50240">
    <property type="entry name" value="TRYPSIN_DOM"/>
    <property type="match status" value="1"/>
</dbReference>
<name>A0A9C6XVL3_FRAOC</name>
<sequence>VTDLKCRYFRCSGGECVRRTDICDKHRDCNDGSDEVDCDSPGNWTGQQAAALLKFGSPVVRGPDWKWRHQDGDPPTEGVVISRGVLSDGIALVRWKGGHQNNYRMRRDEYDLKAVAGPVQDLKNLTCDEHQCGTGECVRQSDVCDGHNDCSDGSDEEKCKKSCGKGEFKCKNGYTVSWPKKCDGVRNCNDGSDEDPDLCDGPSTTLMVGETVTASMEFSKSFGTLRFSMCNRKACDTVMMRGHDADGKLAADSWPRCNRWGVDCQKGFWLTTDVKQPLKAFSPGELTFVVQHKPFSMVLWQKGNPADNVSLSVPAGSNRLRISALTCEGQDLMPVTYTAEDGCGEGNFKCGDGSTVEYAKKCDGERNCADGSDEDPTLCDEPTTTLAEGETVTATVNFKSRFQSLRFSLCSASVCETMMVRGLDSYGDLVSDGYKSCNKWGVHCEKSFSLTPGKLNRLVDLLPGEIDFVVQRGERLMVVWLKANPNQNLTMEVPKGRYRLRISALRCEGNLLMPVKYSVPVTALGSSRPSQQSSALTVSPSLCGVGSHKVSLRIIGGSEASASEFPWHVGLYADGQYNCGGSLLSERIVVTAAHCVFDIHKQNRLYDPKQLQVTVGNTYRDWSKGNTESVQRRNVKALYPHPHYRGAAKRYEDDIAILELATPFSLSPTVVPICIDWKGYVVPALATGDVGKVPGWGRTKNEFPSSALQSADMPYIPFEKCSKEVPNDFLQYLSQDKFCAGHINGSTVSHGDSGGGLVFQHDGRWYLQGIVSVGHPNLFTYSAYTKISNFVSWINVVASSIRNNGPNGRLSG</sequence>
<feature type="disulfide bond" evidence="2">
    <location>
        <begin position="23"/>
        <end position="38"/>
    </location>
</feature>
<dbReference type="Pfam" id="PF00057">
    <property type="entry name" value="Ldl_recept_a"/>
    <property type="match status" value="4"/>
</dbReference>
<feature type="disulfide bond" evidence="2">
    <location>
        <begin position="350"/>
        <end position="368"/>
    </location>
</feature>
<dbReference type="Gene3D" id="2.40.10.10">
    <property type="entry name" value="Trypsin-like serine proteases"/>
    <property type="match status" value="1"/>
</dbReference>
<proteinExistence type="predicted"/>
<dbReference type="SMART" id="SM00020">
    <property type="entry name" value="Tryp_SPc"/>
    <property type="match status" value="1"/>
</dbReference>
<dbReference type="PROSITE" id="PS51416">
    <property type="entry name" value="MIB_HERC2"/>
    <property type="match status" value="1"/>
</dbReference>
<dbReference type="Pfam" id="PF00089">
    <property type="entry name" value="Trypsin"/>
    <property type="match status" value="1"/>
</dbReference>
<gene>
    <name evidence="6" type="primary">LOC113211650</name>
</gene>
<dbReference type="PANTHER" id="PTHR24252">
    <property type="entry name" value="ACROSIN-RELATED"/>
    <property type="match status" value="1"/>
</dbReference>
<dbReference type="FunFam" id="2.40.10.10:FF:000068">
    <property type="entry name" value="transmembrane protease serine 2"/>
    <property type="match status" value="1"/>
</dbReference>
<dbReference type="InterPro" id="IPR043504">
    <property type="entry name" value="Peptidase_S1_PA_chymotrypsin"/>
</dbReference>
<keyword evidence="5" id="KW-1185">Reference proteome</keyword>
<dbReference type="CDD" id="cd00112">
    <property type="entry name" value="LDLa"/>
    <property type="match status" value="4"/>
</dbReference>
<dbReference type="InterPro" id="IPR036055">
    <property type="entry name" value="LDL_receptor-like_sf"/>
</dbReference>
<dbReference type="Proteomes" id="UP000504606">
    <property type="component" value="Unplaced"/>
</dbReference>
<dbReference type="InterPro" id="IPR001254">
    <property type="entry name" value="Trypsin_dom"/>
</dbReference>
<evidence type="ECO:0000259" key="4">
    <source>
        <dbReference type="PROSITE" id="PS51416"/>
    </source>
</evidence>
<dbReference type="CDD" id="cd00190">
    <property type="entry name" value="Tryp_SPc"/>
    <property type="match status" value="1"/>
</dbReference>
<accession>A0A9C6XVL3</accession>
<dbReference type="InterPro" id="IPR018114">
    <property type="entry name" value="TRYPSIN_HIS"/>
</dbReference>
<dbReference type="PROSITE" id="PS01209">
    <property type="entry name" value="LDLRA_1"/>
    <property type="match status" value="1"/>
</dbReference>
<feature type="disulfide bond" evidence="2">
    <location>
        <begin position="170"/>
        <end position="188"/>
    </location>
</feature>
<dbReference type="SMART" id="SM00192">
    <property type="entry name" value="LDLa"/>
    <property type="match status" value="4"/>
</dbReference>
<organism evidence="5 6">
    <name type="scientific">Frankliniella occidentalis</name>
    <name type="common">Western flower thrips</name>
    <name type="synonym">Euthrips occidentalis</name>
    <dbReference type="NCBI Taxonomy" id="133901"/>
    <lineage>
        <taxon>Eukaryota</taxon>
        <taxon>Metazoa</taxon>
        <taxon>Ecdysozoa</taxon>
        <taxon>Arthropoda</taxon>
        <taxon>Hexapoda</taxon>
        <taxon>Insecta</taxon>
        <taxon>Pterygota</taxon>
        <taxon>Neoptera</taxon>
        <taxon>Paraneoptera</taxon>
        <taxon>Thysanoptera</taxon>
        <taxon>Terebrantia</taxon>
        <taxon>Thripoidea</taxon>
        <taxon>Thripidae</taxon>
        <taxon>Frankliniella</taxon>
    </lineage>
</organism>
<dbReference type="SUPFAM" id="SSF57424">
    <property type="entry name" value="LDL receptor-like module"/>
    <property type="match status" value="4"/>
</dbReference>
<dbReference type="GO" id="GO:0004842">
    <property type="term" value="F:ubiquitin-protein transferase activity"/>
    <property type="evidence" value="ECO:0007669"/>
    <property type="project" value="InterPro"/>
</dbReference>
<dbReference type="PROSITE" id="PS50068">
    <property type="entry name" value="LDLRA_2"/>
    <property type="match status" value="4"/>
</dbReference>
<dbReference type="GO" id="GO:0016567">
    <property type="term" value="P:protein ubiquitination"/>
    <property type="evidence" value="ECO:0007669"/>
    <property type="project" value="InterPro"/>
</dbReference>
<dbReference type="InterPro" id="IPR037252">
    <property type="entry name" value="Mib_Herc2_sf"/>
</dbReference>
<dbReference type="OrthoDB" id="2019384at2759"/>
<dbReference type="Gene3D" id="4.10.400.10">
    <property type="entry name" value="Low-density Lipoprotein Receptor"/>
    <property type="match status" value="4"/>
</dbReference>
<dbReference type="InterPro" id="IPR009003">
    <property type="entry name" value="Peptidase_S1_PA"/>
</dbReference>
<protein>
    <submittedName>
        <fullName evidence="6">Modular serine protease-like</fullName>
    </submittedName>
</protein>
<dbReference type="GO" id="GO:0046872">
    <property type="term" value="F:metal ion binding"/>
    <property type="evidence" value="ECO:0007669"/>
    <property type="project" value="InterPro"/>
</dbReference>
<dbReference type="PRINTS" id="PR00261">
    <property type="entry name" value="LDLRECEPTOR"/>
</dbReference>
<feature type="domain" description="Peptidase S1" evidence="3">
    <location>
        <begin position="554"/>
        <end position="799"/>
    </location>
</feature>
<feature type="disulfide bond" evidence="2">
    <location>
        <begin position="144"/>
        <end position="159"/>
    </location>
</feature>